<evidence type="ECO:0000313" key="13">
    <source>
        <dbReference type="Proteomes" id="UP001157946"/>
    </source>
</evidence>
<keyword evidence="6 10" id="KW-1133">Transmembrane helix</keyword>
<keyword evidence="2" id="KW-0813">Transport</keyword>
<evidence type="ECO:0000256" key="1">
    <source>
        <dbReference type="ARBA" id="ARBA00004651"/>
    </source>
</evidence>
<comment type="caution">
    <text evidence="12">The sequence shown here is derived from an EMBL/GenBank/DDBJ whole genome shotgun (WGS) entry which is preliminary data.</text>
</comment>
<evidence type="ECO:0000256" key="9">
    <source>
        <dbReference type="RuleBase" id="RU003945"/>
    </source>
</evidence>
<proteinExistence type="inferred from homology"/>
<evidence type="ECO:0000256" key="8">
    <source>
        <dbReference type="ARBA" id="ARBA00023186"/>
    </source>
</evidence>
<dbReference type="GO" id="GO:0005886">
    <property type="term" value="C:plasma membrane"/>
    <property type="evidence" value="ECO:0007669"/>
    <property type="project" value="UniProtKB-SubCell"/>
</dbReference>
<dbReference type="GO" id="GO:0015031">
    <property type="term" value="P:protein transport"/>
    <property type="evidence" value="ECO:0007669"/>
    <property type="project" value="UniProtKB-KW"/>
</dbReference>
<comment type="similarity">
    <text evidence="9">Belongs to the OXA1/ALB3/YidC family.</text>
</comment>
<evidence type="ECO:0000256" key="3">
    <source>
        <dbReference type="ARBA" id="ARBA00022475"/>
    </source>
</evidence>
<name>A0AA45WIS6_9BACL</name>
<dbReference type="EMBL" id="FXTU01000001">
    <property type="protein sequence ID" value="SMP00964.1"/>
    <property type="molecule type" value="Genomic_DNA"/>
</dbReference>
<dbReference type="InterPro" id="IPR001708">
    <property type="entry name" value="YidC/ALB3/OXA1/COX18"/>
</dbReference>
<evidence type="ECO:0000256" key="6">
    <source>
        <dbReference type="ARBA" id="ARBA00022989"/>
    </source>
</evidence>
<evidence type="ECO:0000259" key="11">
    <source>
        <dbReference type="Pfam" id="PF02096"/>
    </source>
</evidence>
<accession>A0AA45WIS6</accession>
<keyword evidence="5" id="KW-0653">Protein transport</keyword>
<keyword evidence="8" id="KW-0143">Chaperone</keyword>
<evidence type="ECO:0000256" key="4">
    <source>
        <dbReference type="ARBA" id="ARBA00022692"/>
    </source>
</evidence>
<keyword evidence="3" id="KW-1003">Cell membrane</keyword>
<feature type="transmembrane region" description="Helical" evidence="10">
    <location>
        <begin position="48"/>
        <end position="68"/>
    </location>
</feature>
<keyword evidence="4 9" id="KW-0812">Transmembrane</keyword>
<feature type="transmembrane region" description="Helical" evidence="10">
    <location>
        <begin position="167"/>
        <end position="183"/>
    </location>
</feature>
<evidence type="ECO:0000256" key="10">
    <source>
        <dbReference type="SAM" id="Phobius"/>
    </source>
</evidence>
<feature type="transmembrane region" description="Helical" evidence="10">
    <location>
        <begin position="124"/>
        <end position="147"/>
    </location>
</feature>
<evidence type="ECO:0000313" key="12">
    <source>
        <dbReference type="EMBL" id="SMP00964.1"/>
    </source>
</evidence>
<dbReference type="PANTHER" id="PTHR12428">
    <property type="entry name" value="OXA1"/>
    <property type="match status" value="1"/>
</dbReference>
<dbReference type="InterPro" id="IPR047196">
    <property type="entry name" value="YidC_ALB_C"/>
</dbReference>
<dbReference type="Proteomes" id="UP001157946">
    <property type="component" value="Unassembled WGS sequence"/>
</dbReference>
<evidence type="ECO:0000256" key="7">
    <source>
        <dbReference type="ARBA" id="ARBA00023136"/>
    </source>
</evidence>
<dbReference type="CDD" id="cd20070">
    <property type="entry name" value="5TM_YidC_Alb3"/>
    <property type="match status" value="1"/>
</dbReference>
<dbReference type="InterPro" id="IPR028055">
    <property type="entry name" value="YidC/Oxa/ALB_C"/>
</dbReference>
<dbReference type="GO" id="GO:0032977">
    <property type="term" value="F:membrane insertase activity"/>
    <property type="evidence" value="ECO:0007669"/>
    <property type="project" value="InterPro"/>
</dbReference>
<organism evidence="12 13">
    <name type="scientific">Laceyella tengchongensis</name>
    <dbReference type="NCBI Taxonomy" id="574699"/>
    <lineage>
        <taxon>Bacteria</taxon>
        <taxon>Bacillati</taxon>
        <taxon>Bacillota</taxon>
        <taxon>Bacilli</taxon>
        <taxon>Bacillales</taxon>
        <taxon>Thermoactinomycetaceae</taxon>
        <taxon>Laceyella</taxon>
    </lineage>
</organism>
<feature type="domain" description="Membrane insertase YidC/Oxa/ALB C-terminal" evidence="11">
    <location>
        <begin position="48"/>
        <end position="237"/>
    </location>
</feature>
<evidence type="ECO:0000256" key="5">
    <source>
        <dbReference type="ARBA" id="ARBA00022927"/>
    </source>
</evidence>
<dbReference type="PANTHER" id="PTHR12428:SF65">
    <property type="entry name" value="CYTOCHROME C OXIDASE ASSEMBLY PROTEIN COX18, MITOCHONDRIAL"/>
    <property type="match status" value="1"/>
</dbReference>
<feature type="transmembrane region" description="Helical" evidence="10">
    <location>
        <begin position="195"/>
        <end position="214"/>
    </location>
</feature>
<dbReference type="PRINTS" id="PR00701">
    <property type="entry name" value="60KDINNERMP"/>
</dbReference>
<dbReference type="AlphaFoldDB" id="A0AA45WIS6"/>
<keyword evidence="13" id="KW-1185">Reference proteome</keyword>
<dbReference type="GO" id="GO:0051205">
    <property type="term" value="P:protein insertion into membrane"/>
    <property type="evidence" value="ECO:0007669"/>
    <property type="project" value="TreeGrafter"/>
</dbReference>
<evidence type="ECO:0000256" key="2">
    <source>
        <dbReference type="ARBA" id="ARBA00022448"/>
    </source>
</evidence>
<keyword evidence="7 10" id="KW-0472">Membrane</keyword>
<comment type="subcellular location">
    <subcellularLocation>
        <location evidence="1">Cell membrane</location>
        <topology evidence="1">Multi-pass membrane protein</topology>
    </subcellularLocation>
    <subcellularLocation>
        <location evidence="9">Membrane</location>
        <topology evidence="9">Multi-pass membrane protein</topology>
    </subcellularLocation>
</comment>
<dbReference type="Pfam" id="PF02096">
    <property type="entry name" value="60KD_IMP"/>
    <property type="match status" value="1"/>
</dbReference>
<reference evidence="12" key="1">
    <citation type="submission" date="2017-05" db="EMBL/GenBank/DDBJ databases">
        <authorList>
            <person name="Varghese N."/>
            <person name="Submissions S."/>
        </authorList>
    </citation>
    <scope>NUCLEOTIDE SEQUENCE</scope>
    <source>
        <strain evidence="12">DSM 45262</strain>
    </source>
</reference>
<sequence length="251" mass="27886">MLLLAAALLLLGGCQAPDAHEPGWFAGLLAGPFSDLIKMVAGLFGDNYGLSIIVLTLLIRLALLPIMLKQRRDQLAMNEKMRLIQPELQKLQEKYGDKPHDAKAQQQMQQEMMQLYKKHDFNPVAAFGCLPILVQLPILMGFYYAIIGSPDIATHSFLWFNLGQSDTVMPIIAILVSLLNVKVSEIGSLPRQQKTLTMLSYLSPVFIGLISFNAPAVLPLYWSVSGLFLIFQHLLAQRMYKANSATTVVSE</sequence>
<protein>
    <submittedName>
        <fullName evidence="12">YidC/Oxa1 family membrane protein insertase</fullName>
    </submittedName>
</protein>
<gene>
    <name evidence="12" type="ORF">SAMN06265361_101197</name>
</gene>
<dbReference type="NCBIfam" id="TIGR03592">
    <property type="entry name" value="yidC_oxa1_cterm"/>
    <property type="match status" value="1"/>
</dbReference>